<dbReference type="AlphaFoldDB" id="A0AAV1LFB0"/>
<feature type="region of interest" description="Disordered" evidence="1">
    <location>
        <begin position="1"/>
        <end position="78"/>
    </location>
</feature>
<dbReference type="EMBL" id="CAVLGL010000088">
    <property type="protein sequence ID" value="CAK1593530.1"/>
    <property type="molecule type" value="Genomic_DNA"/>
</dbReference>
<feature type="compositionally biased region" description="Basic and acidic residues" evidence="1">
    <location>
        <begin position="23"/>
        <end position="47"/>
    </location>
</feature>
<proteinExistence type="predicted"/>
<dbReference type="Proteomes" id="UP001314205">
    <property type="component" value="Unassembled WGS sequence"/>
</dbReference>
<accession>A0AAV1LFB0</accession>
<protein>
    <submittedName>
        <fullName evidence="3">Uncharacterized protein</fullName>
    </submittedName>
</protein>
<feature type="compositionally biased region" description="Basic and acidic residues" evidence="1">
    <location>
        <begin position="59"/>
        <end position="78"/>
    </location>
</feature>
<evidence type="ECO:0000256" key="2">
    <source>
        <dbReference type="SAM" id="Phobius"/>
    </source>
</evidence>
<feature type="region of interest" description="Disordered" evidence="1">
    <location>
        <begin position="475"/>
        <end position="499"/>
    </location>
</feature>
<evidence type="ECO:0000313" key="4">
    <source>
        <dbReference type="Proteomes" id="UP001314205"/>
    </source>
</evidence>
<evidence type="ECO:0000313" key="3">
    <source>
        <dbReference type="EMBL" id="CAK1593530.1"/>
    </source>
</evidence>
<reference evidence="3 4" key="1">
    <citation type="submission" date="2023-11" db="EMBL/GenBank/DDBJ databases">
        <authorList>
            <person name="Hedman E."/>
            <person name="Englund M."/>
            <person name="Stromberg M."/>
            <person name="Nyberg Akerstrom W."/>
            <person name="Nylinder S."/>
            <person name="Jareborg N."/>
            <person name="Kallberg Y."/>
            <person name="Kronander E."/>
        </authorList>
    </citation>
    <scope>NUCLEOTIDE SEQUENCE [LARGE SCALE GENOMIC DNA]</scope>
</reference>
<gene>
    <name evidence="3" type="ORF">PARMNEM_LOCUS13294</name>
</gene>
<keyword evidence="2" id="KW-1133">Transmembrane helix</keyword>
<evidence type="ECO:0000256" key="1">
    <source>
        <dbReference type="SAM" id="MobiDB-lite"/>
    </source>
</evidence>
<comment type="caution">
    <text evidence="3">The sequence shown here is derived from an EMBL/GenBank/DDBJ whole genome shotgun (WGS) entry which is preliminary data.</text>
</comment>
<keyword evidence="2" id="KW-0472">Membrane</keyword>
<organism evidence="3 4">
    <name type="scientific">Parnassius mnemosyne</name>
    <name type="common">clouded apollo</name>
    <dbReference type="NCBI Taxonomy" id="213953"/>
    <lineage>
        <taxon>Eukaryota</taxon>
        <taxon>Metazoa</taxon>
        <taxon>Ecdysozoa</taxon>
        <taxon>Arthropoda</taxon>
        <taxon>Hexapoda</taxon>
        <taxon>Insecta</taxon>
        <taxon>Pterygota</taxon>
        <taxon>Neoptera</taxon>
        <taxon>Endopterygota</taxon>
        <taxon>Lepidoptera</taxon>
        <taxon>Glossata</taxon>
        <taxon>Ditrysia</taxon>
        <taxon>Papilionoidea</taxon>
        <taxon>Papilionidae</taxon>
        <taxon>Parnassiinae</taxon>
        <taxon>Parnassini</taxon>
        <taxon>Parnassius</taxon>
        <taxon>Driopa</taxon>
    </lineage>
</organism>
<keyword evidence="2" id="KW-0812">Transmembrane</keyword>
<name>A0AAV1LFB0_9NEOP</name>
<feature type="transmembrane region" description="Helical" evidence="2">
    <location>
        <begin position="143"/>
        <end position="165"/>
    </location>
</feature>
<keyword evidence="4" id="KW-1185">Reference proteome</keyword>
<sequence length="799" mass="92254">MGISQKSHSKQSDKETQSPILKVFKDIMQRENNDTEKANLIKKEKQDKRKRKTYSGSHQKCDRRSCESSSTDRYKRSQETKMAVQELQQQLYKDQYQETQRTPYHSEKKDSWWFWKEPQKKKKSDDTYSCVSCALKKIISSEYVCIACLVLVFTLSIVAAFFVVFRNATTPGCIAEETQSQSSETAKKSDLMKARRQFRSEGANFNGKLWDDTVTNPWRSLPGLSVGADFGDSNLRDSNYPDESGSRLSGTLSHILDPEKMTDSQTSEKLRDFYNRLIQTDARIKKLKKETEESNVYSSAGDISMKPISDKYKRSLMSINSPSYSPPQRRESGYSDIIDLSKFNLYYPPFAAVREYNEPSRTPTRIKRAKGEIYDDEPSGIVIEKKKVMVQYGPLDRKRNFPKCSHTPKESKSHEKQLKHPFYKSSQRLDELLDQLLEKNMDKIIANPFELDVLVSNRDKCKHPKQEETINTKNKQEEAITTKNKQEEAITTKNKQEEAITTKNKPKEEITTKNKQEVQKKVSARATKTPVFETNTMSAEFKRMSIGSDSKSGLIDKEPQYKDEYKEGYGYSLLSTTPLYDIVLSVSTLINSESTESINVLTDNAEIHQSKRKLLQFNEEDDDNLGYEDFKEVLSDYMDTHDETDKQVERDRRSDKLVIPNEQKSSEKDIPSIHNPNWKGPMPLYPDELNLIKHAVVQNPKNEISEDVKEMLAQKDKLDSQITDKEYIEDYFNNKYDKLAQAYSDYGVLAEKKESVTNEKNLATESKVLDHKMVAIPGKDEIIKNLSFKGKNNAKLRRY</sequence>